<evidence type="ECO:0000313" key="1">
    <source>
        <dbReference type="EMBL" id="GAC99994.1"/>
    </source>
</evidence>
<dbReference type="EMBL" id="BARX01000001">
    <property type="protein sequence ID" value="GAC99994.1"/>
    <property type="molecule type" value="Genomic_DNA"/>
</dbReference>
<accession>R9PF36</accession>
<comment type="caution">
    <text evidence="1">The sequence shown here is derived from an EMBL/GenBank/DDBJ whole genome shotgun (WGS) entry which is preliminary data.</text>
</comment>
<dbReference type="AlphaFoldDB" id="R9PF36"/>
<evidence type="ECO:0000313" key="2">
    <source>
        <dbReference type="Proteomes" id="UP000014461"/>
    </source>
</evidence>
<proteinExistence type="predicted"/>
<protein>
    <submittedName>
        <fullName evidence="1">Uncharacterized protein</fullName>
    </submittedName>
</protein>
<reference evidence="1" key="1">
    <citation type="journal article" date="2013" name="Genome Announc.">
        <title>Draft Genome Sequence of Agarivorans albus Strain MKT 106T, an Agarolytic Marine Bacterium.</title>
        <authorList>
            <person name="Yasuike M."/>
            <person name="Nakamura Y."/>
            <person name="Kai W."/>
            <person name="Fujiwara A."/>
            <person name="Fukui Y."/>
            <person name="Satomi M."/>
            <person name="Sano M."/>
        </authorList>
    </citation>
    <scope>NUCLEOTIDE SEQUENCE [LARGE SCALE GENOMIC DNA]</scope>
</reference>
<sequence length="41" mass="4707">MLSLIFAADLFCPLALPFRFTLNLQQLLTIKPSHIANRQLH</sequence>
<keyword evidence="2" id="KW-1185">Reference proteome</keyword>
<name>R9PF36_AGAAL</name>
<dbReference type="Proteomes" id="UP000014461">
    <property type="component" value="Unassembled WGS sequence"/>
</dbReference>
<dbReference type="STRING" id="1331007.AALB_0075"/>
<gene>
    <name evidence="1" type="ORF">AALB_0075</name>
</gene>
<organism evidence="1 2">
    <name type="scientific">Agarivorans albus MKT 106</name>
    <dbReference type="NCBI Taxonomy" id="1331007"/>
    <lineage>
        <taxon>Bacteria</taxon>
        <taxon>Pseudomonadati</taxon>
        <taxon>Pseudomonadota</taxon>
        <taxon>Gammaproteobacteria</taxon>
        <taxon>Alteromonadales</taxon>
        <taxon>Alteromonadaceae</taxon>
        <taxon>Agarivorans</taxon>
    </lineage>
</organism>